<feature type="chain" id="PRO_5008603614" description="Apple domain-containing protein" evidence="1">
    <location>
        <begin position="19"/>
        <end position="418"/>
    </location>
</feature>
<dbReference type="InterPro" id="IPR003609">
    <property type="entry name" value="Pan_app"/>
</dbReference>
<keyword evidence="4" id="KW-1185">Reference proteome</keyword>
<organism evidence="3 4">
    <name type="scientific">Fusarium poae</name>
    <dbReference type="NCBI Taxonomy" id="36050"/>
    <lineage>
        <taxon>Eukaryota</taxon>
        <taxon>Fungi</taxon>
        <taxon>Dikarya</taxon>
        <taxon>Ascomycota</taxon>
        <taxon>Pezizomycotina</taxon>
        <taxon>Sordariomycetes</taxon>
        <taxon>Hypocreomycetidae</taxon>
        <taxon>Hypocreales</taxon>
        <taxon>Nectriaceae</taxon>
        <taxon>Fusarium</taxon>
    </lineage>
</organism>
<dbReference type="OMA" id="VEYDPPC"/>
<comment type="caution">
    <text evidence="3">The sequence shown here is derived from an EMBL/GenBank/DDBJ whole genome shotgun (WGS) entry which is preliminary data.</text>
</comment>
<feature type="domain" description="Apple" evidence="2">
    <location>
        <begin position="329"/>
        <end position="411"/>
    </location>
</feature>
<name>A0A1B8B687_FUSPO</name>
<dbReference type="Proteomes" id="UP000091967">
    <property type="component" value="Unassembled WGS sequence"/>
</dbReference>
<proteinExistence type="predicted"/>
<gene>
    <name evidence="3" type="ORF">FPOA_02178</name>
</gene>
<evidence type="ECO:0000259" key="2">
    <source>
        <dbReference type="PROSITE" id="PS50948"/>
    </source>
</evidence>
<reference evidence="3 4" key="1">
    <citation type="submission" date="2016-06" db="EMBL/GenBank/DDBJ databases">
        <title>Living apart together: crosstalk between the core and supernumerary genomes in a fungal plant pathogen.</title>
        <authorList>
            <person name="Vanheule A."/>
            <person name="Audenaert K."/>
            <person name="Warris S."/>
            <person name="Van De Geest H."/>
            <person name="Schijlen E."/>
            <person name="Hofte M."/>
            <person name="De Saeger S."/>
            <person name="Haesaert G."/>
            <person name="Waalwijk C."/>
            <person name="Van Der Lee T."/>
        </authorList>
    </citation>
    <scope>NUCLEOTIDE SEQUENCE [LARGE SCALE GENOMIC DNA]</scope>
    <source>
        <strain evidence="3 4">2516</strain>
    </source>
</reference>
<sequence length="418" mass="44764">MAAKLILTAFIAALGVNGSPCKPNSSASLSPDFTSHAVPTTTTDDDVSNGSGFPTQSSVYEFTSTTLASTLATDETTSVTLEASSSDKSSLETLASETTWDGSSATTIPTSFTTTESIVDESTTLDSAVVASWSSDSTTSSITSTTTTAEAQIPIGLYNGGFEDDPSPDALPWVIGRSVTIPNDPGNARSGNRYALVKFPITGTGRPIYPLQQTITGLDTTKTYMLTIHWAFTDFGTLSNTACEFWTYFGPLIEYYRFNAAGMPTNEYSRRQYLSRVSDSVRMILYWRCTNSVPTSPWDGAEIRIDDVALVEYDPPCTLVKSPPQGLTCGQIGTFPTSANSYLIGSEIPLGPFENCVQMCAENPDCKTITGAWANGDVIGRNARCKLYSRTPEELGFTASTGGPGVFQPDCFECRPSE</sequence>
<evidence type="ECO:0000313" key="4">
    <source>
        <dbReference type="Proteomes" id="UP000091967"/>
    </source>
</evidence>
<dbReference type="EMBL" id="LYXU01000001">
    <property type="protein sequence ID" value="OBS28237.1"/>
    <property type="molecule type" value="Genomic_DNA"/>
</dbReference>
<evidence type="ECO:0000313" key="3">
    <source>
        <dbReference type="EMBL" id="OBS28237.1"/>
    </source>
</evidence>
<dbReference type="AlphaFoldDB" id="A0A1B8B687"/>
<protein>
    <recommendedName>
        <fullName evidence="2">Apple domain-containing protein</fullName>
    </recommendedName>
</protein>
<accession>A0A1B8B687</accession>
<dbReference type="PROSITE" id="PS50948">
    <property type="entry name" value="PAN"/>
    <property type="match status" value="1"/>
</dbReference>
<evidence type="ECO:0000256" key="1">
    <source>
        <dbReference type="SAM" id="SignalP"/>
    </source>
</evidence>
<keyword evidence="1" id="KW-0732">Signal</keyword>
<feature type="signal peptide" evidence="1">
    <location>
        <begin position="1"/>
        <end position="18"/>
    </location>
</feature>